<gene>
    <name evidence="2" type="ORF">Pmar_PMAR012341</name>
</gene>
<dbReference type="GeneID" id="9039626"/>
<feature type="region of interest" description="Disordered" evidence="1">
    <location>
        <begin position="1"/>
        <end position="20"/>
    </location>
</feature>
<keyword evidence="3" id="KW-1185">Reference proteome</keyword>
<evidence type="ECO:0000256" key="1">
    <source>
        <dbReference type="SAM" id="MobiDB-lite"/>
    </source>
</evidence>
<feature type="compositionally biased region" description="Low complexity" evidence="1">
    <location>
        <begin position="115"/>
        <end position="135"/>
    </location>
</feature>
<dbReference type="RefSeq" id="XP_002787569.1">
    <property type="nucleotide sequence ID" value="XM_002787523.1"/>
</dbReference>
<name>C5K730_PERM5</name>
<proteinExistence type="predicted"/>
<dbReference type="EMBL" id="GG671079">
    <property type="protein sequence ID" value="EER19365.1"/>
    <property type="molecule type" value="Genomic_DNA"/>
</dbReference>
<dbReference type="InParanoid" id="C5K730"/>
<feature type="compositionally biased region" description="Low complexity" evidence="1">
    <location>
        <begin position="1"/>
        <end position="11"/>
    </location>
</feature>
<sequence length="203" mass="22079">MPRSASSPSSPSGGGEGGFSVVLRSYLNGLTTLKRTGSGNKFEELLRALPSDARKAIEELVERRVEGMEGEGGRKRKAESYYQGEGGDGSEAPKRKRGRPRKVSTQQDNKAAVATSTSSPSEPSTTTTTMEMSSSGVDKAAAEKKYSDVHSLLREALRGSDRGGEVAVVDDIFNTVQHSPFDFYKYCECSDKWRQLSADEQRK</sequence>
<dbReference type="Proteomes" id="UP000007800">
    <property type="component" value="Unassembled WGS sequence"/>
</dbReference>
<feature type="compositionally biased region" description="Basic and acidic residues" evidence="1">
    <location>
        <begin position="63"/>
        <end position="73"/>
    </location>
</feature>
<accession>C5K730</accession>
<protein>
    <submittedName>
        <fullName evidence="2">Uncharacterized protein</fullName>
    </submittedName>
</protein>
<feature type="region of interest" description="Disordered" evidence="1">
    <location>
        <begin position="63"/>
        <end position="139"/>
    </location>
</feature>
<evidence type="ECO:0000313" key="2">
    <source>
        <dbReference type="EMBL" id="EER19365.1"/>
    </source>
</evidence>
<reference evidence="2 3" key="1">
    <citation type="submission" date="2008-07" db="EMBL/GenBank/DDBJ databases">
        <authorList>
            <person name="El-Sayed N."/>
            <person name="Caler E."/>
            <person name="Inman J."/>
            <person name="Amedeo P."/>
            <person name="Hass B."/>
            <person name="Wortman J."/>
        </authorList>
    </citation>
    <scope>NUCLEOTIDE SEQUENCE [LARGE SCALE GENOMIC DNA]</scope>
    <source>
        <strain evidence="3">ATCC 50983 / TXsc</strain>
    </source>
</reference>
<evidence type="ECO:0000313" key="3">
    <source>
        <dbReference type="Proteomes" id="UP000007800"/>
    </source>
</evidence>
<organism evidence="3">
    <name type="scientific">Perkinsus marinus (strain ATCC 50983 / TXsc)</name>
    <dbReference type="NCBI Taxonomy" id="423536"/>
    <lineage>
        <taxon>Eukaryota</taxon>
        <taxon>Sar</taxon>
        <taxon>Alveolata</taxon>
        <taxon>Perkinsozoa</taxon>
        <taxon>Perkinsea</taxon>
        <taxon>Perkinsida</taxon>
        <taxon>Perkinsidae</taxon>
        <taxon>Perkinsus</taxon>
    </lineage>
</organism>
<dbReference type="AlphaFoldDB" id="C5K730"/>